<feature type="domain" description="tRNA(Ile)-lysidine synthase substrate-binding" evidence="9">
    <location>
        <begin position="284"/>
        <end position="345"/>
    </location>
</feature>
<evidence type="ECO:0000313" key="10">
    <source>
        <dbReference type="EMBL" id="ROZ62804.1"/>
    </source>
</evidence>
<evidence type="ECO:0000256" key="2">
    <source>
        <dbReference type="ARBA" id="ARBA00022598"/>
    </source>
</evidence>
<comment type="similarity">
    <text evidence="7">Belongs to the tRNA(Ile)-lysidine synthase family.</text>
</comment>
<feature type="binding site" evidence="7">
    <location>
        <begin position="44"/>
        <end position="49"/>
    </location>
    <ligand>
        <name>ATP</name>
        <dbReference type="ChEBI" id="CHEBI:30616"/>
    </ligand>
</feature>
<reference evidence="10 11" key="1">
    <citation type="submission" date="2018-10" db="EMBL/GenBank/DDBJ databases">
        <title>Kocuria sp. M5W7-7, whole genome shotgun sequence.</title>
        <authorList>
            <person name="Tuo L."/>
        </authorList>
    </citation>
    <scope>NUCLEOTIDE SEQUENCE [LARGE SCALE GENOMIC DNA]</scope>
    <source>
        <strain evidence="10 11">M5W7-7</strain>
    </source>
</reference>
<dbReference type="NCBIfam" id="TIGR02432">
    <property type="entry name" value="lysidine_TilS_N"/>
    <property type="match status" value="1"/>
</dbReference>
<feature type="domain" description="tRNA(Ile)-lysidine/2-thiocytidine synthase N-terminal" evidence="8">
    <location>
        <begin position="39"/>
        <end position="218"/>
    </location>
</feature>
<evidence type="ECO:0000259" key="9">
    <source>
        <dbReference type="Pfam" id="PF09179"/>
    </source>
</evidence>
<dbReference type="RefSeq" id="WP_123825362.1">
    <property type="nucleotide sequence ID" value="NZ_RKMF01000010.1"/>
</dbReference>
<dbReference type="GO" id="GO:0032267">
    <property type="term" value="F:tRNA(Ile)-lysidine synthase activity"/>
    <property type="evidence" value="ECO:0007669"/>
    <property type="project" value="UniProtKB-EC"/>
</dbReference>
<evidence type="ECO:0000256" key="6">
    <source>
        <dbReference type="ARBA" id="ARBA00048539"/>
    </source>
</evidence>
<evidence type="ECO:0000259" key="8">
    <source>
        <dbReference type="Pfam" id="PF01171"/>
    </source>
</evidence>
<dbReference type="OrthoDB" id="5244702at2"/>
<dbReference type="Pfam" id="PF09179">
    <property type="entry name" value="TilS"/>
    <property type="match status" value="1"/>
</dbReference>
<evidence type="ECO:0000256" key="4">
    <source>
        <dbReference type="ARBA" id="ARBA00022741"/>
    </source>
</evidence>
<dbReference type="EMBL" id="RKMF01000010">
    <property type="protein sequence ID" value="ROZ62804.1"/>
    <property type="molecule type" value="Genomic_DNA"/>
</dbReference>
<dbReference type="Gene3D" id="3.40.50.620">
    <property type="entry name" value="HUPs"/>
    <property type="match status" value="1"/>
</dbReference>
<dbReference type="EC" id="6.3.4.19" evidence="7"/>
<comment type="function">
    <text evidence="7">Ligates lysine onto the cytidine present at position 34 of the AUA codon-specific tRNA(Ile) that contains the anticodon CAU, in an ATP-dependent manner. Cytidine is converted to lysidine, thus changing the amino acid specificity of the tRNA from methionine to isoleucine.</text>
</comment>
<dbReference type="Proteomes" id="UP000270616">
    <property type="component" value="Unassembled WGS sequence"/>
</dbReference>
<evidence type="ECO:0000256" key="3">
    <source>
        <dbReference type="ARBA" id="ARBA00022694"/>
    </source>
</evidence>
<keyword evidence="1 7" id="KW-0963">Cytoplasm</keyword>
<dbReference type="SUPFAM" id="SSF82829">
    <property type="entry name" value="MesJ substrate recognition domain-like"/>
    <property type="match status" value="1"/>
</dbReference>
<dbReference type="GO" id="GO:0006400">
    <property type="term" value="P:tRNA modification"/>
    <property type="evidence" value="ECO:0007669"/>
    <property type="project" value="UniProtKB-UniRule"/>
</dbReference>
<keyword evidence="11" id="KW-1185">Reference proteome</keyword>
<dbReference type="CDD" id="cd01992">
    <property type="entry name" value="TilS_N"/>
    <property type="match status" value="1"/>
</dbReference>
<dbReference type="PANTHER" id="PTHR43033">
    <property type="entry name" value="TRNA(ILE)-LYSIDINE SYNTHASE-RELATED"/>
    <property type="match status" value="1"/>
</dbReference>
<accession>A0A3N3ZPA2</accession>
<keyword evidence="3 7" id="KW-0819">tRNA processing</keyword>
<name>A0A3N3ZPA2_9MICC</name>
<proteinExistence type="inferred from homology"/>
<protein>
    <recommendedName>
        <fullName evidence="7">tRNA(Ile)-lysidine synthase</fullName>
        <ecNumber evidence="7">6.3.4.19</ecNumber>
    </recommendedName>
    <alternativeName>
        <fullName evidence="7">tRNA(Ile)-2-lysyl-cytidine synthase</fullName>
    </alternativeName>
    <alternativeName>
        <fullName evidence="7">tRNA(Ile)-lysidine synthetase</fullName>
    </alternativeName>
</protein>
<keyword evidence="4 7" id="KW-0547">Nucleotide-binding</keyword>
<dbReference type="Pfam" id="PF01171">
    <property type="entry name" value="ATP_bind_3"/>
    <property type="match status" value="1"/>
</dbReference>
<dbReference type="GO" id="GO:0005737">
    <property type="term" value="C:cytoplasm"/>
    <property type="evidence" value="ECO:0007669"/>
    <property type="project" value="UniProtKB-SubCell"/>
</dbReference>
<comment type="catalytic activity">
    <reaction evidence="6 7">
        <text>cytidine(34) in tRNA(Ile2) + L-lysine + ATP = lysidine(34) in tRNA(Ile2) + AMP + diphosphate + H(+)</text>
        <dbReference type="Rhea" id="RHEA:43744"/>
        <dbReference type="Rhea" id="RHEA-COMP:10625"/>
        <dbReference type="Rhea" id="RHEA-COMP:10670"/>
        <dbReference type="ChEBI" id="CHEBI:15378"/>
        <dbReference type="ChEBI" id="CHEBI:30616"/>
        <dbReference type="ChEBI" id="CHEBI:32551"/>
        <dbReference type="ChEBI" id="CHEBI:33019"/>
        <dbReference type="ChEBI" id="CHEBI:82748"/>
        <dbReference type="ChEBI" id="CHEBI:83665"/>
        <dbReference type="ChEBI" id="CHEBI:456215"/>
        <dbReference type="EC" id="6.3.4.19"/>
    </reaction>
</comment>
<comment type="subcellular location">
    <subcellularLocation>
        <location evidence="7">Cytoplasm</location>
    </subcellularLocation>
</comment>
<comment type="caution">
    <text evidence="10">The sequence shown here is derived from an EMBL/GenBank/DDBJ whole genome shotgun (WGS) entry which is preliminary data.</text>
</comment>
<dbReference type="PANTHER" id="PTHR43033:SF1">
    <property type="entry name" value="TRNA(ILE)-LYSIDINE SYNTHASE-RELATED"/>
    <property type="match status" value="1"/>
</dbReference>
<dbReference type="InterPro" id="IPR015262">
    <property type="entry name" value="tRNA_Ile_lys_synt_subst-bd"/>
</dbReference>
<sequence>MTQFGRRGRLHPQVAAARRAVENCLTDSLGRPPQPEDLVLVALSGGPDSLALAAGAAHFARRRHFRVGAVVVDHQLQPGSARVAERAAEQARALGLNPVDVLPVTVERGDDGPEAAARTARYAALRRAARNHGAHAVLLGHTRDDQAETVLLGLARGSGTRSLGGMARISTRDSLRLLRPLLDIAREATAAVCEAEQLEPWIDPTNTDETFLRAKVRHTVLPMLERELGPGVAASLARSAAILGPDAELLDHQAQRLLEEARDRARDEMEAGCAPRLAPTCVGLSLEVLQEAPAPLARRALAAACVEAGGEAVSFERMEALADLAAGTGQAGPVQMAGKVAVYRRRPIRTGRKDNSCGRGILELRPSG</sequence>
<dbReference type="InterPro" id="IPR011063">
    <property type="entry name" value="TilS/TtcA_N"/>
</dbReference>
<comment type="domain">
    <text evidence="7">The N-terminal region contains the highly conserved SGGXDS motif, predicted to be a P-loop motif involved in ATP binding.</text>
</comment>
<dbReference type="AlphaFoldDB" id="A0A3N3ZPA2"/>
<dbReference type="InterPro" id="IPR012094">
    <property type="entry name" value="tRNA_Ile_lys_synt"/>
</dbReference>
<dbReference type="InterPro" id="IPR012795">
    <property type="entry name" value="tRNA_Ile_lys_synt_N"/>
</dbReference>
<dbReference type="SUPFAM" id="SSF52402">
    <property type="entry name" value="Adenine nucleotide alpha hydrolases-like"/>
    <property type="match status" value="1"/>
</dbReference>
<dbReference type="InterPro" id="IPR014729">
    <property type="entry name" value="Rossmann-like_a/b/a_fold"/>
</dbReference>
<gene>
    <name evidence="7 10" type="primary">tilS</name>
    <name evidence="10" type="ORF">EDL96_08470</name>
</gene>
<organism evidence="10 11">
    <name type="scientific">Kocuria soli</name>
    <dbReference type="NCBI Taxonomy" id="2485125"/>
    <lineage>
        <taxon>Bacteria</taxon>
        <taxon>Bacillati</taxon>
        <taxon>Actinomycetota</taxon>
        <taxon>Actinomycetes</taxon>
        <taxon>Micrococcales</taxon>
        <taxon>Micrococcaceae</taxon>
        <taxon>Kocuria</taxon>
    </lineage>
</organism>
<evidence type="ECO:0000313" key="11">
    <source>
        <dbReference type="Proteomes" id="UP000270616"/>
    </source>
</evidence>
<keyword evidence="2 7" id="KW-0436">Ligase</keyword>
<keyword evidence="5 7" id="KW-0067">ATP-binding</keyword>
<evidence type="ECO:0000256" key="5">
    <source>
        <dbReference type="ARBA" id="ARBA00022840"/>
    </source>
</evidence>
<evidence type="ECO:0000256" key="1">
    <source>
        <dbReference type="ARBA" id="ARBA00022490"/>
    </source>
</evidence>
<evidence type="ECO:0000256" key="7">
    <source>
        <dbReference type="HAMAP-Rule" id="MF_01161"/>
    </source>
</evidence>
<dbReference type="HAMAP" id="MF_01161">
    <property type="entry name" value="tRNA_Ile_lys_synt"/>
    <property type="match status" value="1"/>
</dbReference>
<dbReference type="GO" id="GO:0005524">
    <property type="term" value="F:ATP binding"/>
    <property type="evidence" value="ECO:0007669"/>
    <property type="project" value="UniProtKB-UniRule"/>
</dbReference>